<keyword evidence="8" id="KW-0206">Cytoskeleton</keyword>
<dbReference type="PRINTS" id="PR00380">
    <property type="entry name" value="KINESINHEAVY"/>
</dbReference>
<dbReference type="PANTHER" id="PTHR47968:SF36">
    <property type="entry name" value="KINESIN HEAVY CHAIN ISOFORM X1"/>
    <property type="match status" value="1"/>
</dbReference>
<evidence type="ECO:0000313" key="15">
    <source>
        <dbReference type="Proteomes" id="UP000092445"/>
    </source>
</evidence>
<evidence type="ECO:0000259" key="13">
    <source>
        <dbReference type="PROSITE" id="PS50067"/>
    </source>
</evidence>
<feature type="coiled-coil region" evidence="11">
    <location>
        <begin position="438"/>
        <end position="496"/>
    </location>
</feature>
<keyword evidence="3" id="KW-0493">Microtubule</keyword>
<keyword evidence="15" id="KW-1185">Reference proteome</keyword>
<proteinExistence type="inferred from homology"/>
<dbReference type="Gene3D" id="3.40.850.10">
    <property type="entry name" value="Kinesin motor domain"/>
    <property type="match status" value="1"/>
</dbReference>
<dbReference type="GO" id="GO:0005524">
    <property type="term" value="F:ATP binding"/>
    <property type="evidence" value="ECO:0007669"/>
    <property type="project" value="UniProtKB-UniRule"/>
</dbReference>
<dbReference type="STRING" id="7398.A0A1A9Z5Y3"/>
<reference evidence="15" key="1">
    <citation type="submission" date="2014-03" db="EMBL/GenBank/DDBJ databases">
        <authorList>
            <person name="Aksoy S."/>
            <person name="Warren W."/>
            <person name="Wilson R.K."/>
        </authorList>
    </citation>
    <scope>NUCLEOTIDE SEQUENCE [LARGE SCALE GENOMIC DNA]</scope>
    <source>
        <strain evidence="15">IAEA</strain>
    </source>
</reference>
<dbReference type="EnsemblMetazoa" id="GPAI004877-RA">
    <property type="protein sequence ID" value="GPAI004877-PA"/>
    <property type="gene ID" value="GPAI004877"/>
</dbReference>
<dbReference type="CDD" id="cd01369">
    <property type="entry name" value="KISc_KHC_KIF5"/>
    <property type="match status" value="1"/>
</dbReference>
<dbReference type="InterPro" id="IPR036961">
    <property type="entry name" value="Kinesin_motor_dom_sf"/>
</dbReference>
<evidence type="ECO:0000256" key="12">
    <source>
        <dbReference type="SAM" id="MobiDB-lite"/>
    </source>
</evidence>
<evidence type="ECO:0000313" key="14">
    <source>
        <dbReference type="EnsemblMetazoa" id="GPAI004877-PA"/>
    </source>
</evidence>
<comment type="subcellular location">
    <subcellularLocation>
        <location evidence="1">Cytoplasm</location>
        <location evidence="1">Cytoskeleton</location>
    </subcellularLocation>
</comment>
<organism evidence="14 15">
    <name type="scientific">Glossina pallidipes</name>
    <name type="common">Tsetse fly</name>
    <dbReference type="NCBI Taxonomy" id="7398"/>
    <lineage>
        <taxon>Eukaryota</taxon>
        <taxon>Metazoa</taxon>
        <taxon>Ecdysozoa</taxon>
        <taxon>Arthropoda</taxon>
        <taxon>Hexapoda</taxon>
        <taxon>Insecta</taxon>
        <taxon>Pterygota</taxon>
        <taxon>Neoptera</taxon>
        <taxon>Endopterygota</taxon>
        <taxon>Diptera</taxon>
        <taxon>Brachycera</taxon>
        <taxon>Muscomorpha</taxon>
        <taxon>Hippoboscoidea</taxon>
        <taxon>Glossinidae</taxon>
        <taxon>Glossina</taxon>
    </lineage>
</organism>
<evidence type="ECO:0000256" key="9">
    <source>
        <dbReference type="ARBA" id="ARBA00034704"/>
    </source>
</evidence>
<dbReference type="SMART" id="SM00129">
    <property type="entry name" value="KISc"/>
    <property type="match status" value="1"/>
</dbReference>
<keyword evidence="6 11" id="KW-0175">Coiled coil</keyword>
<sequence length="785" mass="89353">MSTKNNKCLSADGNIKVICRFRPLNDDEIENGAESIIKVLNEGEENCISIGAKSYSFDKVLHSDASQDRVYTVAAEPLVSDVLDGYNGTLFAYGQTSSGKTYSMEGIIGDTGEQGIIPRAINEIFDRIRSKGMEFEFLVKVSYYEIYMEKIHDLLDTSKINLQIHEDRNRKPYVKDITERCVSSPQEVFDIIEAGRLNRHISMTNMNEYSSRSHSVFTINVHRKNLIDQRQLSGTLYFLDLAGSEKVSKTGADGVVLNEAKIINKSLSALGNVISALADEQQTHIPYRDSKLTRILQDSLGGNARTAILLCCSPASTSECETKSTFEFGHRAKIIKNVAYTHRKFSAENWKALYKTNKEKNTYFEILIRRLQDELIRWRNGDFVGIDEQVIFEESTDNSSLECKNSPTDNTFSSVSRLSSMSNATYLEAAEEAAYDKTKEFADRNECLENRKQQLLKQENVIKKLRVENNALKLELDFAKEEVKVLMEALEELAFNYDEKCADTYAKEENIKELSKKLQYIQNTQNMCLMKMENLNNMKKNIDTMFNRFSNGLMDVTENLSGEHSSSDTGTKSTTSLSEIANERKNKYCGSDILNANSPLDHGYVSSLHRSDDSLQKANNRQDRSVENGSDLFYKFNTNLNAIEQMVRDISNEAKENVSDLERNAVFESRMKCLCDVYQGRSKPSTSNCIDSEFLQLQQIMITNQQIQRTRKDLKYLENSLTQQLEVFYSNMKNRSNIADQTNKSGEIFIEHLHQHNTLQLNVTMQGIKYLKETNDKNASPPNAN</sequence>
<dbReference type="SUPFAM" id="SSF52540">
    <property type="entry name" value="P-loop containing nucleoside triphosphate hydrolases"/>
    <property type="match status" value="1"/>
</dbReference>
<reference evidence="14" key="2">
    <citation type="submission" date="2020-05" db="UniProtKB">
        <authorList>
            <consortium name="EnsemblMetazoa"/>
        </authorList>
    </citation>
    <scope>IDENTIFICATION</scope>
    <source>
        <strain evidence="14">IAEA</strain>
    </source>
</reference>
<keyword evidence="4 10" id="KW-0547">Nucleotide-binding</keyword>
<name>A0A1A9Z5Y3_GLOPL</name>
<evidence type="ECO:0000256" key="6">
    <source>
        <dbReference type="ARBA" id="ARBA00023054"/>
    </source>
</evidence>
<evidence type="ECO:0000256" key="4">
    <source>
        <dbReference type="ARBA" id="ARBA00022741"/>
    </source>
</evidence>
<dbReference type="Pfam" id="PF00225">
    <property type="entry name" value="Kinesin"/>
    <property type="match status" value="1"/>
</dbReference>
<dbReference type="GO" id="GO:0007010">
    <property type="term" value="P:cytoskeleton organization"/>
    <property type="evidence" value="ECO:0007669"/>
    <property type="project" value="UniProtKB-ARBA"/>
</dbReference>
<dbReference type="GO" id="GO:0005874">
    <property type="term" value="C:microtubule"/>
    <property type="evidence" value="ECO:0007669"/>
    <property type="project" value="UniProtKB-KW"/>
</dbReference>
<dbReference type="FunFam" id="3.40.850.10:FF:000019">
    <property type="entry name" value="Kinesin-like protein KIN-5D"/>
    <property type="match status" value="1"/>
</dbReference>
<dbReference type="InterPro" id="IPR027417">
    <property type="entry name" value="P-loop_NTPase"/>
</dbReference>
<keyword evidence="5 10" id="KW-0067">ATP-binding</keyword>
<evidence type="ECO:0000256" key="2">
    <source>
        <dbReference type="ARBA" id="ARBA00022490"/>
    </source>
</evidence>
<dbReference type="Proteomes" id="UP000092445">
    <property type="component" value="Unassembled WGS sequence"/>
</dbReference>
<keyword evidence="2" id="KW-0963">Cytoplasm</keyword>
<feature type="compositionally biased region" description="Basic and acidic residues" evidence="12">
    <location>
        <begin position="609"/>
        <end position="624"/>
    </location>
</feature>
<protein>
    <recommendedName>
        <fullName evidence="13">Kinesin motor domain-containing protein</fullName>
    </recommendedName>
</protein>
<dbReference type="InterPro" id="IPR001752">
    <property type="entry name" value="Kinesin_motor_dom"/>
</dbReference>
<accession>A0A1A9Z5Y3</accession>
<evidence type="ECO:0000256" key="5">
    <source>
        <dbReference type="ARBA" id="ARBA00022840"/>
    </source>
</evidence>
<evidence type="ECO:0000256" key="3">
    <source>
        <dbReference type="ARBA" id="ARBA00022701"/>
    </source>
</evidence>
<dbReference type="GO" id="GO:0007018">
    <property type="term" value="P:microtubule-based movement"/>
    <property type="evidence" value="ECO:0007669"/>
    <property type="project" value="InterPro"/>
</dbReference>
<dbReference type="PANTHER" id="PTHR47968">
    <property type="entry name" value="CENTROMERE PROTEIN E"/>
    <property type="match status" value="1"/>
</dbReference>
<dbReference type="VEuPathDB" id="VectorBase:GPAI004877"/>
<feature type="binding site" evidence="10">
    <location>
        <begin position="94"/>
        <end position="101"/>
    </location>
    <ligand>
        <name>ATP</name>
        <dbReference type="ChEBI" id="CHEBI:30616"/>
    </ligand>
</feature>
<dbReference type="AlphaFoldDB" id="A0A1A9Z5Y3"/>
<evidence type="ECO:0000256" key="10">
    <source>
        <dbReference type="PROSITE-ProRule" id="PRU00283"/>
    </source>
</evidence>
<feature type="region of interest" description="Disordered" evidence="12">
    <location>
        <begin position="605"/>
        <end position="624"/>
    </location>
</feature>
<dbReference type="PROSITE" id="PS50067">
    <property type="entry name" value="KINESIN_MOTOR_2"/>
    <property type="match status" value="1"/>
</dbReference>
<dbReference type="GO" id="GO:0003777">
    <property type="term" value="F:microtubule motor activity"/>
    <property type="evidence" value="ECO:0007669"/>
    <property type="project" value="InterPro"/>
</dbReference>
<feature type="domain" description="Kinesin motor" evidence="13">
    <location>
        <begin position="14"/>
        <end position="335"/>
    </location>
</feature>
<evidence type="ECO:0000256" key="7">
    <source>
        <dbReference type="ARBA" id="ARBA00023175"/>
    </source>
</evidence>
<comment type="similarity">
    <text evidence="9">Belongs to the TRAFAC class myosin-kinesin ATPase superfamily. Kinesin family. KIN-5/BimC subfamily.</text>
</comment>
<dbReference type="GO" id="GO:0008017">
    <property type="term" value="F:microtubule binding"/>
    <property type="evidence" value="ECO:0007669"/>
    <property type="project" value="InterPro"/>
</dbReference>
<evidence type="ECO:0000256" key="1">
    <source>
        <dbReference type="ARBA" id="ARBA00004245"/>
    </source>
</evidence>
<dbReference type="InterPro" id="IPR027640">
    <property type="entry name" value="Kinesin-like_fam"/>
</dbReference>
<keyword evidence="7 10" id="KW-0505">Motor protein</keyword>
<evidence type="ECO:0000256" key="11">
    <source>
        <dbReference type="SAM" id="Coils"/>
    </source>
</evidence>
<evidence type="ECO:0000256" key="8">
    <source>
        <dbReference type="ARBA" id="ARBA00023212"/>
    </source>
</evidence>